<reference evidence="2 3" key="1">
    <citation type="submission" date="2019-05" db="EMBL/GenBank/DDBJ databases">
        <title>Another draft genome of Portunus trituberculatus and its Hox gene families provides insights of decapod evolution.</title>
        <authorList>
            <person name="Jeong J.-H."/>
            <person name="Song I."/>
            <person name="Kim S."/>
            <person name="Choi T."/>
            <person name="Kim D."/>
            <person name="Ryu S."/>
            <person name="Kim W."/>
        </authorList>
    </citation>
    <scope>NUCLEOTIDE SEQUENCE [LARGE SCALE GENOMIC DNA]</scope>
    <source>
        <tissue evidence="2">Muscle</tissue>
    </source>
</reference>
<dbReference type="AlphaFoldDB" id="A0A5B7FTS0"/>
<dbReference type="Proteomes" id="UP000324222">
    <property type="component" value="Unassembled WGS sequence"/>
</dbReference>
<accession>A0A5B7FTS0</accession>
<gene>
    <name evidence="2" type="primary">PGBD4_12</name>
    <name evidence="2" type="ORF">E2C01_042713</name>
</gene>
<evidence type="ECO:0000313" key="3">
    <source>
        <dbReference type="Proteomes" id="UP000324222"/>
    </source>
</evidence>
<sequence length="139" mass="16234">MQHEPFRFPLVIGNNFVRRTLFDRVDAPLVPSGKKNRNKEEVFKPESVMAYNKAKEGVDVSDQYTSYYSPLRKIKKWYRKLALELITGLSVVNAWVLHRQYFPRNKMSRLQFREALVCSFIGDEAENSRPGKKKSSCTD</sequence>
<keyword evidence="3" id="KW-1185">Reference proteome</keyword>
<dbReference type="PANTHER" id="PTHR46599">
    <property type="entry name" value="PIGGYBAC TRANSPOSABLE ELEMENT-DERIVED PROTEIN 4"/>
    <property type="match status" value="1"/>
</dbReference>
<feature type="domain" description="PiggyBac transposable element-derived protein" evidence="1">
    <location>
        <begin position="34"/>
        <end position="95"/>
    </location>
</feature>
<evidence type="ECO:0000259" key="1">
    <source>
        <dbReference type="Pfam" id="PF13843"/>
    </source>
</evidence>
<dbReference type="InterPro" id="IPR029526">
    <property type="entry name" value="PGBD"/>
</dbReference>
<comment type="caution">
    <text evidence="2">The sequence shown here is derived from an EMBL/GenBank/DDBJ whole genome shotgun (WGS) entry which is preliminary data.</text>
</comment>
<dbReference type="Pfam" id="PF13843">
    <property type="entry name" value="DDE_Tnp_1_7"/>
    <property type="match status" value="1"/>
</dbReference>
<dbReference type="PANTHER" id="PTHR46599:SF3">
    <property type="entry name" value="PIGGYBAC TRANSPOSABLE ELEMENT-DERIVED PROTEIN 4"/>
    <property type="match status" value="1"/>
</dbReference>
<proteinExistence type="predicted"/>
<dbReference type="OrthoDB" id="6363098at2759"/>
<dbReference type="EMBL" id="VSRR010008562">
    <property type="protein sequence ID" value="MPC48926.1"/>
    <property type="molecule type" value="Genomic_DNA"/>
</dbReference>
<evidence type="ECO:0000313" key="2">
    <source>
        <dbReference type="EMBL" id="MPC48926.1"/>
    </source>
</evidence>
<organism evidence="2 3">
    <name type="scientific">Portunus trituberculatus</name>
    <name type="common">Swimming crab</name>
    <name type="synonym">Neptunus trituberculatus</name>
    <dbReference type="NCBI Taxonomy" id="210409"/>
    <lineage>
        <taxon>Eukaryota</taxon>
        <taxon>Metazoa</taxon>
        <taxon>Ecdysozoa</taxon>
        <taxon>Arthropoda</taxon>
        <taxon>Crustacea</taxon>
        <taxon>Multicrustacea</taxon>
        <taxon>Malacostraca</taxon>
        <taxon>Eumalacostraca</taxon>
        <taxon>Eucarida</taxon>
        <taxon>Decapoda</taxon>
        <taxon>Pleocyemata</taxon>
        <taxon>Brachyura</taxon>
        <taxon>Eubrachyura</taxon>
        <taxon>Portunoidea</taxon>
        <taxon>Portunidae</taxon>
        <taxon>Portuninae</taxon>
        <taxon>Portunus</taxon>
    </lineage>
</organism>
<name>A0A5B7FTS0_PORTR</name>
<protein>
    <submittedName>
        <fullName evidence="2">PiggyBac transposable element-derived protein 4</fullName>
    </submittedName>
</protein>